<dbReference type="PANTHER" id="PTHR33604:SF3">
    <property type="entry name" value="OSJNBA0004B13.7 PROTEIN"/>
    <property type="match status" value="1"/>
</dbReference>
<dbReference type="PANTHER" id="PTHR33604">
    <property type="entry name" value="OSJNBA0004B13.7 PROTEIN"/>
    <property type="match status" value="1"/>
</dbReference>
<evidence type="ECO:0000313" key="2">
    <source>
        <dbReference type="EMBL" id="KAK2626672.1"/>
    </source>
</evidence>
<name>A0AAD9WCN8_9HELO</name>
<accession>A0AAD9WCN8</accession>
<dbReference type="EMBL" id="JAUBYV010000005">
    <property type="protein sequence ID" value="KAK2626672.1"/>
    <property type="molecule type" value="Genomic_DNA"/>
</dbReference>
<dbReference type="AlphaFoldDB" id="A0AAD9WCN8"/>
<keyword evidence="3" id="KW-1185">Reference proteome</keyword>
<protein>
    <recommendedName>
        <fullName evidence="4">Glycosyltransferase 2</fullName>
    </recommendedName>
</protein>
<dbReference type="Proteomes" id="UP001285354">
    <property type="component" value="Unassembled WGS sequence"/>
</dbReference>
<organism evidence="2 3">
    <name type="scientific">Diplocarpon rosae</name>
    <dbReference type="NCBI Taxonomy" id="946125"/>
    <lineage>
        <taxon>Eukaryota</taxon>
        <taxon>Fungi</taxon>
        <taxon>Dikarya</taxon>
        <taxon>Ascomycota</taxon>
        <taxon>Pezizomycotina</taxon>
        <taxon>Leotiomycetes</taxon>
        <taxon>Helotiales</taxon>
        <taxon>Drepanopezizaceae</taxon>
        <taxon>Diplocarpon</taxon>
    </lineage>
</organism>
<comment type="caution">
    <text evidence="2">The sequence shown here is derived from an EMBL/GenBank/DDBJ whole genome shotgun (WGS) entry which is preliminary data.</text>
</comment>
<evidence type="ECO:0000256" key="1">
    <source>
        <dbReference type="SAM" id="MobiDB-lite"/>
    </source>
</evidence>
<proteinExistence type="predicted"/>
<evidence type="ECO:0008006" key="4">
    <source>
        <dbReference type="Google" id="ProtNLM"/>
    </source>
</evidence>
<reference evidence="2" key="1">
    <citation type="submission" date="2023-06" db="EMBL/GenBank/DDBJ databases">
        <title>Draft genome of Marssonina rosae.</title>
        <authorList>
            <person name="Cheng Q."/>
        </authorList>
    </citation>
    <scope>NUCLEOTIDE SEQUENCE</scope>
    <source>
        <strain evidence="2">R4</strain>
    </source>
</reference>
<gene>
    <name evidence="2" type="ORF">QTJ16_003847</name>
</gene>
<sequence length="666" mass="74587">MPLVPRMFAGDVELGKRDDDHRPGLRSPYGLTWQQRRIHQTPQRRNMRRLAVGLLALAGLYVFFKNMPNDLESPRTRPNYRTAAGPGTASPYSQDIVLKAEPKDTAEVARHNFNGPIKFYHLASSLRAAQESGERSKNVLFTAASLKSAAILLPIACEMAIRERNVVHFALMGRDELAMDILRSVNGISAECKITFHDARPDFPVQSSDFRMEVSSAAALKHINTFIDPHAILIDGSSEEESWFSRGIRDRAASLDRTVIELPDNAEQSLMWITYLDSSSLSVWNKVTVDIVVHAQPAASGSLIRLLQSLKRADFFSSALPRLTIELPHEIDEPSSRYLAENFHWPPIPSHNTGSLLKLHHRIPQHGLTAEENSIRLLESFWPAEPYKNHVLILSPQVELSPLFFHYLKYTMLEYVYSATAADLHKNLLGISLDLPSAYLNDSAAFTAPLGGKSEGGTTAATPFLWQAPNSNAALYFGDKWVEMHDFVSQSLTSAHTLATPPTLNKKLVSETYPSWLEHVLRLVRARGYWTMYPNFDNKHTIATLHNELYQAPEEYSETMHAEGETAGELTADPKDHLSLKHQETPLIENSLLSILPFDGNLPKLSDMPLLAWDGGVKNMEGILQDAVDYRNVFKREIGGCGEHGAEKERHEIFAGDLFCLNDPKT</sequence>
<evidence type="ECO:0000313" key="3">
    <source>
        <dbReference type="Proteomes" id="UP001285354"/>
    </source>
</evidence>
<feature type="region of interest" description="Disordered" evidence="1">
    <location>
        <begin position="73"/>
        <end position="92"/>
    </location>
</feature>